<organism evidence="5 6">
    <name type="scientific">Glycomyces harbinensis</name>
    <dbReference type="NCBI Taxonomy" id="58114"/>
    <lineage>
        <taxon>Bacteria</taxon>
        <taxon>Bacillati</taxon>
        <taxon>Actinomycetota</taxon>
        <taxon>Actinomycetes</taxon>
        <taxon>Glycomycetales</taxon>
        <taxon>Glycomycetaceae</taxon>
        <taxon>Glycomyces</taxon>
    </lineage>
</organism>
<dbReference type="CDD" id="cd06267">
    <property type="entry name" value="PBP1_LacI_sugar_binding-like"/>
    <property type="match status" value="1"/>
</dbReference>
<gene>
    <name evidence="5" type="ORF">SAMN05216270_10160</name>
</gene>
<evidence type="ECO:0000256" key="2">
    <source>
        <dbReference type="ARBA" id="ARBA00023125"/>
    </source>
</evidence>
<accession>A0A1G6QRA8</accession>
<dbReference type="Gene3D" id="3.40.50.2300">
    <property type="match status" value="2"/>
</dbReference>
<protein>
    <submittedName>
        <fullName evidence="5">DNA-binding transcriptional regulator, LacI/PurR family</fullName>
    </submittedName>
</protein>
<dbReference type="Gene3D" id="1.10.260.40">
    <property type="entry name" value="lambda repressor-like DNA-binding domains"/>
    <property type="match status" value="1"/>
</dbReference>
<evidence type="ECO:0000256" key="3">
    <source>
        <dbReference type="ARBA" id="ARBA00023163"/>
    </source>
</evidence>
<evidence type="ECO:0000256" key="1">
    <source>
        <dbReference type="ARBA" id="ARBA00023015"/>
    </source>
</evidence>
<proteinExistence type="predicted"/>
<evidence type="ECO:0000313" key="5">
    <source>
        <dbReference type="EMBL" id="SDC94823.1"/>
    </source>
</evidence>
<keyword evidence="1" id="KW-0805">Transcription regulation</keyword>
<dbReference type="EMBL" id="FNAD01000001">
    <property type="protein sequence ID" value="SDC94823.1"/>
    <property type="molecule type" value="Genomic_DNA"/>
</dbReference>
<dbReference type="GO" id="GO:0000976">
    <property type="term" value="F:transcription cis-regulatory region binding"/>
    <property type="evidence" value="ECO:0007669"/>
    <property type="project" value="TreeGrafter"/>
</dbReference>
<keyword evidence="2 5" id="KW-0238">DNA-binding</keyword>
<dbReference type="SUPFAM" id="SSF53822">
    <property type="entry name" value="Periplasmic binding protein-like I"/>
    <property type="match status" value="1"/>
</dbReference>
<dbReference type="SMART" id="SM00354">
    <property type="entry name" value="HTH_LACI"/>
    <property type="match status" value="1"/>
</dbReference>
<keyword evidence="3" id="KW-0804">Transcription</keyword>
<dbReference type="InterPro" id="IPR046335">
    <property type="entry name" value="LacI/GalR-like_sensor"/>
</dbReference>
<dbReference type="InterPro" id="IPR000843">
    <property type="entry name" value="HTH_LacI"/>
</dbReference>
<keyword evidence="6" id="KW-1185">Reference proteome</keyword>
<sequence length="343" mass="36792">MSADPSPTLEDVARVAGVSRATVSRVINETRNVAPDIQEVVRRAVAETGYVPNRAARSLVTRRSEAVGVVVAGTDLSDSLNAGQFLTDPFFGRLLTGIIGALKPRGIFPALMLAEDEADDAAITAYFKQGNADGALLVSTFPDERLPEMLDAVGRPVVRFARPARTGPVSYVDLAHREGGRMAADHLASRGCRRPVAITGPLRIPAAQERQAGYEEGWARHGCAFVPSSEGGFTYDSGELAMKELLDRVPELDAVFAASDLMAQGAIHVLHDRGRRVPEDVAVVGFDDSAPARLSRPGITTIRQPLEEMAAEMVRLLLGRIEHPSPDPTSVIFDPVLVVRESA</sequence>
<dbReference type="AlphaFoldDB" id="A0A1G6QRA8"/>
<dbReference type="PRINTS" id="PR00036">
    <property type="entry name" value="HTHLACI"/>
</dbReference>
<dbReference type="GO" id="GO:0003700">
    <property type="term" value="F:DNA-binding transcription factor activity"/>
    <property type="evidence" value="ECO:0007669"/>
    <property type="project" value="TreeGrafter"/>
</dbReference>
<dbReference type="PANTHER" id="PTHR30146">
    <property type="entry name" value="LACI-RELATED TRANSCRIPTIONAL REPRESSOR"/>
    <property type="match status" value="1"/>
</dbReference>
<dbReference type="Proteomes" id="UP000198949">
    <property type="component" value="Unassembled WGS sequence"/>
</dbReference>
<dbReference type="InterPro" id="IPR028082">
    <property type="entry name" value="Peripla_BP_I"/>
</dbReference>
<dbReference type="InterPro" id="IPR010982">
    <property type="entry name" value="Lambda_DNA-bd_dom_sf"/>
</dbReference>
<evidence type="ECO:0000259" key="4">
    <source>
        <dbReference type="PROSITE" id="PS50932"/>
    </source>
</evidence>
<evidence type="ECO:0000313" key="6">
    <source>
        <dbReference type="Proteomes" id="UP000198949"/>
    </source>
</evidence>
<dbReference type="Pfam" id="PF13377">
    <property type="entry name" value="Peripla_BP_3"/>
    <property type="match status" value="1"/>
</dbReference>
<dbReference type="OrthoDB" id="4268837at2"/>
<feature type="domain" description="HTH lacI-type" evidence="4">
    <location>
        <begin position="7"/>
        <end position="61"/>
    </location>
</feature>
<name>A0A1G6QRA8_9ACTN</name>
<dbReference type="SUPFAM" id="SSF47413">
    <property type="entry name" value="lambda repressor-like DNA-binding domains"/>
    <property type="match status" value="1"/>
</dbReference>
<dbReference type="Pfam" id="PF00356">
    <property type="entry name" value="LacI"/>
    <property type="match status" value="1"/>
</dbReference>
<dbReference type="PROSITE" id="PS00356">
    <property type="entry name" value="HTH_LACI_1"/>
    <property type="match status" value="1"/>
</dbReference>
<dbReference type="PROSITE" id="PS50932">
    <property type="entry name" value="HTH_LACI_2"/>
    <property type="match status" value="1"/>
</dbReference>
<dbReference type="RefSeq" id="WP_091027165.1">
    <property type="nucleotide sequence ID" value="NZ_FNAD01000001.1"/>
</dbReference>
<reference evidence="6" key="1">
    <citation type="submission" date="2016-10" db="EMBL/GenBank/DDBJ databases">
        <authorList>
            <person name="Varghese N."/>
            <person name="Submissions S."/>
        </authorList>
    </citation>
    <scope>NUCLEOTIDE SEQUENCE [LARGE SCALE GENOMIC DNA]</scope>
    <source>
        <strain evidence="6">CGMCC 4.3516</strain>
    </source>
</reference>
<dbReference type="STRING" id="58114.SAMN05216270_10160"/>
<dbReference type="CDD" id="cd01392">
    <property type="entry name" value="HTH_LacI"/>
    <property type="match status" value="1"/>
</dbReference>
<dbReference type="PANTHER" id="PTHR30146:SF109">
    <property type="entry name" value="HTH-TYPE TRANSCRIPTIONAL REGULATOR GALS"/>
    <property type="match status" value="1"/>
</dbReference>